<dbReference type="AlphaFoldDB" id="A0AAN9VF48"/>
<organism evidence="3 4">
    <name type="scientific">Gryllus longicercus</name>
    <dbReference type="NCBI Taxonomy" id="2509291"/>
    <lineage>
        <taxon>Eukaryota</taxon>
        <taxon>Metazoa</taxon>
        <taxon>Ecdysozoa</taxon>
        <taxon>Arthropoda</taxon>
        <taxon>Hexapoda</taxon>
        <taxon>Insecta</taxon>
        <taxon>Pterygota</taxon>
        <taxon>Neoptera</taxon>
        <taxon>Polyneoptera</taxon>
        <taxon>Orthoptera</taxon>
        <taxon>Ensifera</taxon>
        <taxon>Gryllidea</taxon>
        <taxon>Grylloidea</taxon>
        <taxon>Gryllidae</taxon>
        <taxon>Gryllinae</taxon>
        <taxon>Gryllus</taxon>
    </lineage>
</organism>
<dbReference type="InterPro" id="IPR036291">
    <property type="entry name" value="NAD(P)-bd_dom_sf"/>
</dbReference>
<proteinExistence type="predicted"/>
<keyword evidence="4" id="KW-1185">Reference proteome</keyword>
<dbReference type="GO" id="GO:0016491">
    <property type="term" value="F:oxidoreductase activity"/>
    <property type="evidence" value="ECO:0007669"/>
    <property type="project" value="UniProtKB-KW"/>
</dbReference>
<evidence type="ECO:0000256" key="1">
    <source>
        <dbReference type="ARBA" id="ARBA00023002"/>
    </source>
</evidence>
<comment type="caution">
    <text evidence="3">The sequence shown here is derived from an EMBL/GenBank/DDBJ whole genome shotgun (WGS) entry which is preliminary data.</text>
</comment>
<reference evidence="3 4" key="1">
    <citation type="submission" date="2024-03" db="EMBL/GenBank/DDBJ databases">
        <title>The genome assembly and annotation of the cricket Gryllus longicercus Weissman &amp; Gray.</title>
        <authorList>
            <person name="Szrajer S."/>
            <person name="Gray D."/>
            <person name="Ylla G."/>
        </authorList>
    </citation>
    <scope>NUCLEOTIDE SEQUENCE [LARGE SCALE GENOMIC DNA]</scope>
    <source>
        <strain evidence="3">DAG 2021-001</strain>
        <tissue evidence="3">Whole body minus gut</tissue>
    </source>
</reference>
<dbReference type="InterPro" id="IPR020904">
    <property type="entry name" value="Sc_DH/Rdtase_CS"/>
</dbReference>
<keyword evidence="1" id="KW-0560">Oxidoreductase</keyword>
<dbReference type="InterPro" id="IPR057326">
    <property type="entry name" value="KR_dom"/>
</dbReference>
<dbReference type="Proteomes" id="UP001378592">
    <property type="component" value="Unassembled WGS sequence"/>
</dbReference>
<name>A0AAN9VF48_9ORTH</name>
<protein>
    <recommendedName>
        <fullName evidence="2">Ketoreductase domain-containing protein</fullName>
    </recommendedName>
</protein>
<dbReference type="SUPFAM" id="SSF51735">
    <property type="entry name" value="NAD(P)-binding Rossmann-fold domains"/>
    <property type="match status" value="1"/>
</dbReference>
<gene>
    <name evidence="3" type="ORF">R5R35_000591</name>
</gene>
<evidence type="ECO:0000313" key="3">
    <source>
        <dbReference type="EMBL" id="KAK7861831.1"/>
    </source>
</evidence>
<dbReference type="FunFam" id="3.40.50.720:FF:000084">
    <property type="entry name" value="Short-chain dehydrogenase reductase"/>
    <property type="match status" value="1"/>
</dbReference>
<dbReference type="Gene3D" id="3.40.50.720">
    <property type="entry name" value="NAD(P)-binding Rossmann-like Domain"/>
    <property type="match status" value="1"/>
</dbReference>
<dbReference type="Pfam" id="PF13561">
    <property type="entry name" value="adh_short_C2"/>
    <property type="match status" value="1"/>
</dbReference>
<dbReference type="EMBL" id="JAZDUA010000298">
    <property type="protein sequence ID" value="KAK7861831.1"/>
    <property type="molecule type" value="Genomic_DNA"/>
</dbReference>
<evidence type="ECO:0000259" key="2">
    <source>
        <dbReference type="SMART" id="SM00822"/>
    </source>
</evidence>
<dbReference type="SMART" id="SM00822">
    <property type="entry name" value="PKS_KR"/>
    <property type="match status" value="1"/>
</dbReference>
<evidence type="ECO:0000313" key="4">
    <source>
        <dbReference type="Proteomes" id="UP001378592"/>
    </source>
</evidence>
<dbReference type="PROSITE" id="PS00061">
    <property type="entry name" value="ADH_SHORT"/>
    <property type="match status" value="1"/>
</dbReference>
<dbReference type="PRINTS" id="PR00080">
    <property type="entry name" value="SDRFAMILY"/>
</dbReference>
<dbReference type="InterPro" id="IPR002347">
    <property type="entry name" value="SDR_fam"/>
</dbReference>
<dbReference type="GO" id="GO:0006629">
    <property type="term" value="P:lipid metabolic process"/>
    <property type="evidence" value="ECO:0007669"/>
    <property type="project" value="UniProtKB-ARBA"/>
</dbReference>
<sequence>MEHCEKVMQFCGKVVLITGASSGIGAATAIHFSRLGASLALTGRNIENLNKTAGECCGPNIPKPLVIPADLSSENDTKIVIENTIKHFGKLDVLVNNAGILAMGSIEQTSLEQFDTVFNVNVRSLYHLTMLAVPHLITTKGNIVNVSSVNGLRSFPGVLAYNMSKSAVDQLTRCVALELASKKVRVNSVNPGVIITELQKRGGLNDESYNMFLERSKETHALGRPGNTEEVARAIAFLASDDASFITGANLPVDGGRHAMCPR</sequence>
<accession>A0AAN9VF48</accession>
<dbReference type="PRINTS" id="PR00081">
    <property type="entry name" value="GDHRDH"/>
</dbReference>
<dbReference type="PANTHER" id="PTHR43975">
    <property type="entry name" value="ZGC:101858"/>
    <property type="match status" value="1"/>
</dbReference>
<feature type="domain" description="Ketoreductase" evidence="2">
    <location>
        <begin position="13"/>
        <end position="197"/>
    </location>
</feature>
<dbReference type="PANTHER" id="PTHR43975:SF2">
    <property type="entry name" value="EG:BACR7A4.14 PROTEIN-RELATED"/>
    <property type="match status" value="1"/>
</dbReference>
<dbReference type="NCBIfam" id="NF005559">
    <property type="entry name" value="PRK07231.1"/>
    <property type="match status" value="1"/>
</dbReference>